<reference evidence="1 2" key="1">
    <citation type="submission" date="2019-11" db="EMBL/GenBank/DDBJ databases">
        <title>Draft Genome Sequence of Plant Growth-Promoting Rhizosphere-Associated Bacteria.</title>
        <authorList>
            <person name="Vasilyev I.Y."/>
            <person name="Radchenko V."/>
            <person name="Ilnitskaya E.V."/>
        </authorList>
    </citation>
    <scope>NUCLEOTIDE SEQUENCE [LARGE SCALE GENOMIC DNA]</scope>
    <source>
        <strain evidence="1 2">VRA_01-1sq_f</strain>
    </source>
</reference>
<name>A0A7X2STP6_9LACO</name>
<gene>
    <name evidence="1" type="ORF">GKC33_14115</name>
</gene>
<protein>
    <submittedName>
        <fullName evidence="1">Uncharacterized protein</fullName>
    </submittedName>
</protein>
<organism evidence="1 2">
    <name type="scientific">Ligilactobacillus salivarius</name>
    <dbReference type="NCBI Taxonomy" id="1624"/>
    <lineage>
        <taxon>Bacteria</taxon>
        <taxon>Bacillati</taxon>
        <taxon>Bacillota</taxon>
        <taxon>Bacilli</taxon>
        <taxon>Lactobacillales</taxon>
        <taxon>Lactobacillaceae</taxon>
        <taxon>Ligilactobacillus</taxon>
    </lineage>
</organism>
<dbReference type="RefSeq" id="WP_158227664.1">
    <property type="nucleotide sequence ID" value="NZ_CP027644.1"/>
</dbReference>
<dbReference type="AlphaFoldDB" id="A0A7X2STP6"/>
<accession>A0A7X2STP6</accession>
<sequence>MKELAKFLIENNITNYAVFLEYCIGNKHYDWFKMATETHTLAIIKLIEGIEKRESN</sequence>
<comment type="caution">
    <text evidence="1">The sequence shown here is derived from an EMBL/GenBank/DDBJ whole genome shotgun (WGS) entry which is preliminary data.</text>
</comment>
<evidence type="ECO:0000313" key="1">
    <source>
        <dbReference type="EMBL" id="MSE09744.1"/>
    </source>
</evidence>
<dbReference type="EMBL" id="WKKX01001199">
    <property type="protein sequence ID" value="MSE09744.1"/>
    <property type="molecule type" value="Genomic_DNA"/>
</dbReference>
<dbReference type="Proteomes" id="UP000467635">
    <property type="component" value="Unassembled WGS sequence"/>
</dbReference>
<evidence type="ECO:0000313" key="2">
    <source>
        <dbReference type="Proteomes" id="UP000467635"/>
    </source>
</evidence>
<proteinExistence type="predicted"/>